<dbReference type="Proteomes" id="UP001295684">
    <property type="component" value="Unassembled WGS sequence"/>
</dbReference>
<dbReference type="AlphaFoldDB" id="A0AAD2D028"/>
<gene>
    <name evidence="1" type="ORF">ECRASSUSDP1_LOCUS17393</name>
</gene>
<comment type="caution">
    <text evidence="1">The sequence shown here is derived from an EMBL/GenBank/DDBJ whole genome shotgun (WGS) entry which is preliminary data.</text>
</comment>
<organism evidence="1 2">
    <name type="scientific">Euplotes crassus</name>
    <dbReference type="NCBI Taxonomy" id="5936"/>
    <lineage>
        <taxon>Eukaryota</taxon>
        <taxon>Sar</taxon>
        <taxon>Alveolata</taxon>
        <taxon>Ciliophora</taxon>
        <taxon>Intramacronucleata</taxon>
        <taxon>Spirotrichea</taxon>
        <taxon>Hypotrichia</taxon>
        <taxon>Euplotida</taxon>
        <taxon>Euplotidae</taxon>
        <taxon>Moneuplotes</taxon>
    </lineage>
</organism>
<evidence type="ECO:0000313" key="2">
    <source>
        <dbReference type="Proteomes" id="UP001295684"/>
    </source>
</evidence>
<name>A0AAD2D028_EUPCR</name>
<sequence length="283" mass="32903">MGNLGSKPKKIEKRLRIQEKKCNEKIWKACISQRSIGKIVMREINQIVYFIGDGPEESNTRMIFLPSKINAYHLRYPRYSYRSSDWRSSNIFSLDQESISDPFPINKSCLSFRSKFTNQFVGNRDFKLLFKNKFYNRLVYKTMGMTTNQFCLLKFVLTKTDLSRILLHGKHLVQLYIEQCIIPEQRFTPGFLNSLHPQPPSSSHPHLFFYGCSPKQSPSHKTHYSMILNITSPLLSPPSPYPTLIFKHLPQNLSYQDLPAQFSSVQVEISTENLSQSVYFTVV</sequence>
<keyword evidence="2" id="KW-1185">Reference proteome</keyword>
<proteinExistence type="predicted"/>
<evidence type="ECO:0000313" key="1">
    <source>
        <dbReference type="EMBL" id="CAI2376024.1"/>
    </source>
</evidence>
<protein>
    <submittedName>
        <fullName evidence="1">Uncharacterized protein</fullName>
    </submittedName>
</protein>
<reference evidence="1" key="1">
    <citation type="submission" date="2023-07" db="EMBL/GenBank/DDBJ databases">
        <authorList>
            <consortium name="AG Swart"/>
            <person name="Singh M."/>
            <person name="Singh A."/>
            <person name="Seah K."/>
            <person name="Emmerich C."/>
        </authorList>
    </citation>
    <scope>NUCLEOTIDE SEQUENCE</scope>
    <source>
        <strain evidence="1">DP1</strain>
    </source>
</reference>
<dbReference type="EMBL" id="CAMPGE010017554">
    <property type="protein sequence ID" value="CAI2376024.1"/>
    <property type="molecule type" value="Genomic_DNA"/>
</dbReference>
<accession>A0AAD2D028</accession>